<name>A0ABT7Y7H0_9VIBR</name>
<reference evidence="1" key="1">
    <citation type="submission" date="2024-05" db="EMBL/GenBank/DDBJ databases">
        <title>Genome Sequences of Four Agar- Degrading Marine Bacteria.</title>
        <authorList>
            <person name="Phillips E.K."/>
            <person name="Shaffer J.C."/>
            <person name="Henson M.W."/>
            <person name="Temperton B."/>
            <person name="Thrash C.J."/>
            <person name="Martin M.O."/>
        </authorList>
    </citation>
    <scope>NUCLEOTIDE SEQUENCE</scope>
    <source>
        <strain evidence="1">EKP203</strain>
    </source>
</reference>
<proteinExistence type="predicted"/>
<organism evidence="1 2">
    <name type="scientific">Vibrio agarivorans</name>
    <dbReference type="NCBI Taxonomy" id="153622"/>
    <lineage>
        <taxon>Bacteria</taxon>
        <taxon>Pseudomonadati</taxon>
        <taxon>Pseudomonadota</taxon>
        <taxon>Gammaproteobacteria</taxon>
        <taxon>Vibrionales</taxon>
        <taxon>Vibrionaceae</taxon>
        <taxon>Vibrio</taxon>
    </lineage>
</organism>
<evidence type="ECO:0000313" key="2">
    <source>
        <dbReference type="Proteomes" id="UP001169719"/>
    </source>
</evidence>
<evidence type="ECO:0000313" key="1">
    <source>
        <dbReference type="EMBL" id="MDN2483997.1"/>
    </source>
</evidence>
<dbReference type="RefSeq" id="WP_289964196.1">
    <property type="nucleotide sequence ID" value="NZ_JAUEOZ010000003.1"/>
</dbReference>
<comment type="caution">
    <text evidence="1">The sequence shown here is derived from an EMBL/GenBank/DDBJ whole genome shotgun (WGS) entry which is preliminary data.</text>
</comment>
<keyword evidence="2" id="KW-1185">Reference proteome</keyword>
<sequence>MSIAIGETSNNYSELAKGDVFTIGSSKQKHTVAYKHWQQSRGLGHGSTPDTLLLVLSNGCVINVDSWRELKSFTVVDKVKITARTPNIYVKAN</sequence>
<gene>
    <name evidence="1" type="ORF">QWJ08_21815</name>
</gene>
<dbReference type="EMBL" id="JAUEOZ010000003">
    <property type="protein sequence ID" value="MDN2483997.1"/>
    <property type="molecule type" value="Genomic_DNA"/>
</dbReference>
<protein>
    <submittedName>
        <fullName evidence="1">Uncharacterized protein</fullName>
    </submittedName>
</protein>
<dbReference type="Proteomes" id="UP001169719">
    <property type="component" value="Unassembled WGS sequence"/>
</dbReference>
<accession>A0ABT7Y7H0</accession>